<evidence type="ECO:0000313" key="3">
    <source>
        <dbReference type="Proteomes" id="UP000815677"/>
    </source>
</evidence>
<reference evidence="2" key="1">
    <citation type="submission" date="2014-09" db="EMBL/GenBank/DDBJ databases">
        <title>Genome sequence of the luminous mushroom Mycena chlorophos for searching fungal bioluminescence genes.</title>
        <authorList>
            <person name="Tanaka Y."/>
            <person name="Kasuga D."/>
            <person name="Oba Y."/>
            <person name="Hase S."/>
            <person name="Sato K."/>
            <person name="Oba Y."/>
            <person name="Sakakibara Y."/>
        </authorList>
    </citation>
    <scope>NUCLEOTIDE SEQUENCE</scope>
</reference>
<evidence type="ECO:0000259" key="1">
    <source>
        <dbReference type="PROSITE" id="PS50181"/>
    </source>
</evidence>
<dbReference type="PROSITE" id="PS50181">
    <property type="entry name" value="FBOX"/>
    <property type="match status" value="1"/>
</dbReference>
<name>A0ABQ0KXL8_MYCCL</name>
<keyword evidence="3" id="KW-1185">Reference proteome</keyword>
<evidence type="ECO:0000313" key="2">
    <source>
        <dbReference type="EMBL" id="GAT43548.1"/>
    </source>
</evidence>
<protein>
    <recommendedName>
        <fullName evidence="1">F-box domain-containing protein</fullName>
    </recommendedName>
</protein>
<dbReference type="Proteomes" id="UP000815677">
    <property type="component" value="Unassembled WGS sequence"/>
</dbReference>
<sequence>MDELPTELLGLILGHASSPTLHAAALLCRRLAAIAQPLIFRKISLCTVRTRGAIPTGTYEQFWAILKDSPRLGALVQEISLTLPASRAATPSHQTCFAEIMRAIPSVHSAELVSASPLSWPHIPKPISGAIITFITERRLRRLTLTRLLDLPRSTLTSAASSVTNLRLLFCSIAPTASPRVQDAPLLLTSLSVARTSSFNSFVAAHPAVLRSVRRLSVLLSSPDESFGLLRIIPGLEEVDILLNPTLSPTIFVAPALDVPPLLALRRLVIQTSHVQVPGRLVLELMQYFRKISPSLQHLGVHWRPPSSELSSLNSASLAMLSSLDTLTPQTLDIALVGNWSSLPSTASSDIRQKLDEVCRSVFPHLWSDSRLIAELLDQQ</sequence>
<dbReference type="EMBL" id="DF839167">
    <property type="protein sequence ID" value="GAT43548.1"/>
    <property type="molecule type" value="Genomic_DNA"/>
</dbReference>
<feature type="domain" description="F-box" evidence="1">
    <location>
        <begin position="1"/>
        <end position="43"/>
    </location>
</feature>
<proteinExistence type="predicted"/>
<organism evidence="2 3">
    <name type="scientific">Mycena chlorophos</name>
    <name type="common">Agaric fungus</name>
    <name type="synonym">Agaricus chlorophos</name>
    <dbReference type="NCBI Taxonomy" id="658473"/>
    <lineage>
        <taxon>Eukaryota</taxon>
        <taxon>Fungi</taxon>
        <taxon>Dikarya</taxon>
        <taxon>Basidiomycota</taxon>
        <taxon>Agaricomycotina</taxon>
        <taxon>Agaricomycetes</taxon>
        <taxon>Agaricomycetidae</taxon>
        <taxon>Agaricales</taxon>
        <taxon>Marasmiineae</taxon>
        <taxon>Mycenaceae</taxon>
        <taxon>Mycena</taxon>
    </lineage>
</organism>
<accession>A0ABQ0KXL8</accession>
<dbReference type="InterPro" id="IPR001810">
    <property type="entry name" value="F-box_dom"/>
</dbReference>
<gene>
    <name evidence="2" type="ORF">MCHLO_01224</name>
</gene>
<dbReference type="Pfam" id="PF12937">
    <property type="entry name" value="F-box-like"/>
    <property type="match status" value="1"/>
</dbReference>